<evidence type="ECO:0000259" key="2">
    <source>
        <dbReference type="Pfam" id="PF14145"/>
    </source>
</evidence>
<dbReference type="EMBL" id="CP081294">
    <property type="protein sequence ID" value="QZD96546.1"/>
    <property type="molecule type" value="Genomic_DNA"/>
</dbReference>
<keyword evidence="1" id="KW-0812">Transmembrane</keyword>
<accession>A0ABX9A5J0</accession>
<proteinExistence type="predicted"/>
<gene>
    <name evidence="3" type="ORF">K3136_07430</name>
</gene>
<organism evidence="3 4">
    <name type="scientific">Qipengyuania gelatinilytica</name>
    <dbReference type="NCBI Taxonomy" id="2867231"/>
    <lineage>
        <taxon>Bacteria</taxon>
        <taxon>Pseudomonadati</taxon>
        <taxon>Pseudomonadota</taxon>
        <taxon>Alphaproteobacteria</taxon>
        <taxon>Sphingomonadales</taxon>
        <taxon>Erythrobacteraceae</taxon>
        <taxon>Qipengyuania</taxon>
    </lineage>
</organism>
<keyword evidence="1" id="KW-0472">Membrane</keyword>
<feature type="domain" description="YrhK" evidence="2">
    <location>
        <begin position="11"/>
        <end position="67"/>
    </location>
</feature>
<evidence type="ECO:0000313" key="3">
    <source>
        <dbReference type="EMBL" id="QZD96546.1"/>
    </source>
</evidence>
<keyword evidence="1" id="KW-1133">Transmembrane helix</keyword>
<reference evidence="3 4" key="1">
    <citation type="submission" date="2021-08" db="EMBL/GenBank/DDBJ databases">
        <title>Comparative Genomics Analysis of the Genus Qipengyuania Reveals Extensive Genetic Diversity and Metabolic Versatility, Including the Description of Fifteen Novel Species.</title>
        <authorList>
            <person name="Liu Y."/>
        </authorList>
    </citation>
    <scope>NUCLEOTIDE SEQUENCE [LARGE SCALE GENOMIC DNA]</scope>
    <source>
        <strain evidence="3 4">1NDH1</strain>
    </source>
</reference>
<dbReference type="Pfam" id="PF14145">
    <property type="entry name" value="YrhK"/>
    <property type="match status" value="1"/>
</dbReference>
<evidence type="ECO:0000313" key="4">
    <source>
        <dbReference type="Proteomes" id="UP000824321"/>
    </source>
</evidence>
<protein>
    <submittedName>
        <fullName evidence="3">YrhK family protein</fullName>
    </submittedName>
</protein>
<dbReference type="Proteomes" id="UP000824321">
    <property type="component" value="Chromosome"/>
</dbReference>
<feature type="transmembrane region" description="Helical" evidence="1">
    <location>
        <begin position="44"/>
        <end position="68"/>
    </location>
</feature>
<dbReference type="InterPro" id="IPR025424">
    <property type="entry name" value="YrhK_domain"/>
</dbReference>
<feature type="transmembrane region" description="Helical" evidence="1">
    <location>
        <begin position="21"/>
        <end position="38"/>
    </location>
</feature>
<keyword evidence="4" id="KW-1185">Reference proteome</keyword>
<evidence type="ECO:0000256" key="1">
    <source>
        <dbReference type="SAM" id="Phobius"/>
    </source>
</evidence>
<sequence length="80" mass="8898">MREFLQTLLHDFGWIHRGIGMIGNLTFVVGSVFFLPSFSSLQTAGVWLFIGGSALMLIGALGEFVVSLPGIRRWEEKRAD</sequence>
<name>A0ABX9A5J0_9SPHN</name>